<proteinExistence type="predicted"/>
<accession>A0A445C3D5</accession>
<evidence type="ECO:0000256" key="1">
    <source>
        <dbReference type="SAM" id="SignalP"/>
    </source>
</evidence>
<name>A0A445C3D5_ARAHY</name>
<feature type="signal peptide" evidence="1">
    <location>
        <begin position="1"/>
        <end position="19"/>
    </location>
</feature>
<organism evidence="2 3">
    <name type="scientific">Arachis hypogaea</name>
    <name type="common">Peanut</name>
    <dbReference type="NCBI Taxonomy" id="3818"/>
    <lineage>
        <taxon>Eukaryota</taxon>
        <taxon>Viridiplantae</taxon>
        <taxon>Streptophyta</taxon>
        <taxon>Embryophyta</taxon>
        <taxon>Tracheophyta</taxon>
        <taxon>Spermatophyta</taxon>
        <taxon>Magnoliopsida</taxon>
        <taxon>eudicotyledons</taxon>
        <taxon>Gunneridae</taxon>
        <taxon>Pentapetalae</taxon>
        <taxon>rosids</taxon>
        <taxon>fabids</taxon>
        <taxon>Fabales</taxon>
        <taxon>Fabaceae</taxon>
        <taxon>Papilionoideae</taxon>
        <taxon>50 kb inversion clade</taxon>
        <taxon>dalbergioids sensu lato</taxon>
        <taxon>Dalbergieae</taxon>
        <taxon>Pterocarpus clade</taxon>
        <taxon>Arachis</taxon>
    </lineage>
</organism>
<gene>
    <name evidence="2" type="ORF">Ahy_A07g031254</name>
</gene>
<sequence>MYTFIKITLLIQIAFSVGSYNYRYSHEGRQQHKMYQLHLKQLEVGTAFGNIEKGDYSREDDN</sequence>
<comment type="caution">
    <text evidence="2">The sequence shown here is derived from an EMBL/GenBank/DDBJ whole genome shotgun (WGS) entry which is preliminary data.</text>
</comment>
<evidence type="ECO:0000313" key="3">
    <source>
        <dbReference type="Proteomes" id="UP000289738"/>
    </source>
</evidence>
<keyword evidence="1" id="KW-0732">Signal</keyword>
<evidence type="ECO:0000313" key="2">
    <source>
        <dbReference type="EMBL" id="RYR45430.1"/>
    </source>
</evidence>
<reference evidence="2 3" key="1">
    <citation type="submission" date="2019-01" db="EMBL/GenBank/DDBJ databases">
        <title>Sequencing of cultivated peanut Arachis hypogaea provides insights into genome evolution and oil improvement.</title>
        <authorList>
            <person name="Chen X."/>
        </authorList>
    </citation>
    <scope>NUCLEOTIDE SEQUENCE [LARGE SCALE GENOMIC DNA]</scope>
    <source>
        <strain evidence="3">cv. Fuhuasheng</strain>
        <tissue evidence="2">Leaves</tissue>
    </source>
</reference>
<feature type="chain" id="PRO_5019214980" evidence="1">
    <location>
        <begin position="20"/>
        <end position="62"/>
    </location>
</feature>
<dbReference type="Proteomes" id="UP000289738">
    <property type="component" value="Chromosome A07"/>
</dbReference>
<keyword evidence="3" id="KW-1185">Reference proteome</keyword>
<dbReference type="EMBL" id="SDMP01000007">
    <property type="protein sequence ID" value="RYR45430.1"/>
    <property type="molecule type" value="Genomic_DNA"/>
</dbReference>
<protein>
    <submittedName>
        <fullName evidence="2">Uncharacterized protein</fullName>
    </submittedName>
</protein>
<dbReference type="AlphaFoldDB" id="A0A445C3D5"/>